<dbReference type="GO" id="GO:0005829">
    <property type="term" value="C:cytosol"/>
    <property type="evidence" value="ECO:0007669"/>
    <property type="project" value="TreeGrafter"/>
</dbReference>
<protein>
    <submittedName>
        <fullName evidence="2">Uncharacterized protein</fullName>
    </submittedName>
</protein>
<feature type="region of interest" description="Disordered" evidence="1">
    <location>
        <begin position="48"/>
        <end position="81"/>
    </location>
</feature>
<dbReference type="PANTHER" id="PTHR28272:SF1">
    <property type="entry name" value="RIBONUCLEASES P_MRP PROTEIN SUBUNIT POP3"/>
    <property type="match status" value="1"/>
</dbReference>
<keyword evidence="3" id="KW-1185">Reference proteome</keyword>
<evidence type="ECO:0000313" key="2">
    <source>
        <dbReference type="EMBL" id="ROW14318.1"/>
    </source>
</evidence>
<dbReference type="OrthoDB" id="20109at2759"/>
<organism evidence="2 3">
    <name type="scientific">Cytospora leucostoma</name>
    <dbReference type="NCBI Taxonomy" id="1230097"/>
    <lineage>
        <taxon>Eukaryota</taxon>
        <taxon>Fungi</taxon>
        <taxon>Dikarya</taxon>
        <taxon>Ascomycota</taxon>
        <taxon>Pezizomycotina</taxon>
        <taxon>Sordariomycetes</taxon>
        <taxon>Sordariomycetidae</taxon>
        <taxon>Diaporthales</taxon>
        <taxon>Cytosporaceae</taxon>
        <taxon>Cytospora</taxon>
    </lineage>
</organism>
<proteinExistence type="predicted"/>
<dbReference type="Pfam" id="PF08228">
    <property type="entry name" value="RNase_P_pop3"/>
    <property type="match status" value="1"/>
</dbReference>
<dbReference type="GO" id="GO:0034965">
    <property type="term" value="P:intronic box C/D snoRNA processing"/>
    <property type="evidence" value="ECO:0007669"/>
    <property type="project" value="TreeGrafter"/>
</dbReference>
<dbReference type="AlphaFoldDB" id="A0A423XDX4"/>
<comment type="caution">
    <text evidence="2">The sequence shown here is derived from an EMBL/GenBank/DDBJ whole genome shotgun (WGS) entry which is preliminary data.</text>
</comment>
<dbReference type="PANTHER" id="PTHR28272">
    <property type="entry name" value="RIBONUCLEASES P/MRP PROTEIN SUBUNIT POP3"/>
    <property type="match status" value="1"/>
</dbReference>
<accession>A0A423XDX4</accession>
<dbReference type="InterPro" id="IPR013241">
    <property type="entry name" value="RNase_P_Pop3"/>
</dbReference>
<gene>
    <name evidence="2" type="ORF">VPNG_03965</name>
</gene>
<dbReference type="GO" id="GO:0008033">
    <property type="term" value="P:tRNA processing"/>
    <property type="evidence" value="ECO:0007669"/>
    <property type="project" value="InterPro"/>
</dbReference>
<feature type="compositionally biased region" description="Basic residues" evidence="1">
    <location>
        <begin position="53"/>
        <end position="64"/>
    </location>
</feature>
<dbReference type="InParanoid" id="A0A423XDX4"/>
<dbReference type="Proteomes" id="UP000285146">
    <property type="component" value="Unassembled WGS sequence"/>
</dbReference>
<dbReference type="GO" id="GO:0004526">
    <property type="term" value="F:ribonuclease P activity"/>
    <property type="evidence" value="ECO:0007669"/>
    <property type="project" value="TreeGrafter"/>
</dbReference>
<dbReference type="GO" id="GO:0000172">
    <property type="term" value="C:ribonuclease MRP complex"/>
    <property type="evidence" value="ECO:0007669"/>
    <property type="project" value="TreeGrafter"/>
</dbReference>
<sequence length="241" mass="26740">MEKSKLLYQLDTPFSSVQWPRISQDDQDQILDLLCNLLSPITQYRKSYIQPSKGKRSKTRKRKRGQADEPEAERLVPPPPTVAASVDVGLSNITRNLQSSAAAPLTAKDGLLEGHKDSSRPRPYSIIFVARSGPPSTFFSHFPQMVAVASKSLQLDEPLRLVGFSKSCEDRLSACLGVPRVSSLAIRLDSTAQSRALVDFVRQRVPPVEAPWLEETAGARFLQTNISTFQAPIGKKRQKKV</sequence>
<dbReference type="STRING" id="1230097.A0A423XDX4"/>
<name>A0A423XDX4_9PEZI</name>
<reference evidence="2 3" key="1">
    <citation type="submission" date="2015-09" db="EMBL/GenBank/DDBJ databases">
        <title>Host preference determinants of Valsa canker pathogens revealed by comparative genomics.</title>
        <authorList>
            <person name="Yin Z."/>
            <person name="Huang L."/>
        </authorList>
    </citation>
    <scope>NUCLEOTIDE SEQUENCE [LARGE SCALE GENOMIC DNA]</scope>
    <source>
        <strain evidence="2 3">SXYLt</strain>
    </source>
</reference>
<dbReference type="GO" id="GO:0006364">
    <property type="term" value="P:rRNA processing"/>
    <property type="evidence" value="ECO:0007669"/>
    <property type="project" value="InterPro"/>
</dbReference>
<dbReference type="GO" id="GO:0005655">
    <property type="term" value="C:nucleolar ribonuclease P complex"/>
    <property type="evidence" value="ECO:0007669"/>
    <property type="project" value="TreeGrafter"/>
</dbReference>
<dbReference type="GO" id="GO:0000171">
    <property type="term" value="F:ribonuclease MRP activity"/>
    <property type="evidence" value="ECO:0007669"/>
    <property type="project" value="TreeGrafter"/>
</dbReference>
<dbReference type="EMBL" id="LKEB01000014">
    <property type="protein sequence ID" value="ROW14318.1"/>
    <property type="molecule type" value="Genomic_DNA"/>
</dbReference>
<evidence type="ECO:0000313" key="3">
    <source>
        <dbReference type="Proteomes" id="UP000285146"/>
    </source>
</evidence>
<evidence type="ECO:0000256" key="1">
    <source>
        <dbReference type="SAM" id="MobiDB-lite"/>
    </source>
</evidence>